<comment type="caution">
    <text evidence="2">The sequence shown here is derived from an EMBL/GenBank/DDBJ whole genome shotgun (WGS) entry which is preliminary data.</text>
</comment>
<dbReference type="Proteomes" id="UP000434036">
    <property type="component" value="Unassembled WGS sequence"/>
</dbReference>
<dbReference type="PANTHER" id="PTHR30399:SF1">
    <property type="entry name" value="UTP PYROPHOSPHATASE"/>
    <property type="match status" value="1"/>
</dbReference>
<sequence>MIKEREKIQCATCPVQYVLVYKQVKNINMRINDHGDVVVSANPIVSKKRIDDFVASKYLWIQEHRDKVQHRNAVCQEDASLFMLFGRELKIKHLCGSMNRVWYDDNNLYVQTKKGQNYQKVLDAFIDQQCHDVFEDIAHITRRILKEYDLPNADIKVRRMSRRWGSCIPAKQQITLSRRLIHYPIEFIEYVVMHEFVHFIQPNHSKAFYAIIESHMKDYKQRIELAA</sequence>
<gene>
    <name evidence="2" type="ORF">GSF08_06350</name>
</gene>
<feature type="domain" description="YgjP-like metallopeptidase" evidence="1">
    <location>
        <begin position="25"/>
        <end position="222"/>
    </location>
</feature>
<name>A0A6N8U9Z4_9FIRM</name>
<dbReference type="CDD" id="cd07344">
    <property type="entry name" value="M48_yhfN_like"/>
    <property type="match status" value="1"/>
</dbReference>
<accession>A0A6N8U9Z4</accession>
<dbReference type="EMBL" id="WUUQ01000002">
    <property type="protein sequence ID" value="MXQ73553.1"/>
    <property type="molecule type" value="Genomic_DNA"/>
</dbReference>
<evidence type="ECO:0000313" key="2">
    <source>
        <dbReference type="EMBL" id="MXQ73553.1"/>
    </source>
</evidence>
<proteinExistence type="predicted"/>
<dbReference type="InterPro" id="IPR002725">
    <property type="entry name" value="YgjP-like_metallopeptidase"/>
</dbReference>
<dbReference type="PANTHER" id="PTHR30399">
    <property type="entry name" value="UNCHARACTERIZED PROTEIN YGJP"/>
    <property type="match status" value="1"/>
</dbReference>
<evidence type="ECO:0000259" key="1">
    <source>
        <dbReference type="Pfam" id="PF01863"/>
    </source>
</evidence>
<dbReference type="Pfam" id="PF01863">
    <property type="entry name" value="YgjP-like"/>
    <property type="match status" value="1"/>
</dbReference>
<dbReference type="InterPro" id="IPR053136">
    <property type="entry name" value="UTP_pyrophosphatase-like"/>
</dbReference>
<reference evidence="2 3" key="1">
    <citation type="submission" date="2019-12" db="EMBL/GenBank/DDBJ databases">
        <authorList>
            <person name="Yang R."/>
        </authorList>
    </citation>
    <scope>NUCLEOTIDE SEQUENCE [LARGE SCALE GENOMIC DNA]</scope>
    <source>
        <strain evidence="2 3">DONG20-135</strain>
    </source>
</reference>
<dbReference type="AlphaFoldDB" id="A0A6N8U9Z4"/>
<reference evidence="2 3" key="2">
    <citation type="submission" date="2020-01" db="EMBL/GenBank/DDBJ databases">
        <title>Clostridiaceae sp. nov. isolated from the gut of human by culturomics.</title>
        <authorList>
            <person name="Chang Y."/>
        </authorList>
    </citation>
    <scope>NUCLEOTIDE SEQUENCE [LARGE SCALE GENOMIC DNA]</scope>
    <source>
        <strain evidence="2 3">DONG20-135</strain>
    </source>
</reference>
<keyword evidence="3" id="KW-1185">Reference proteome</keyword>
<evidence type="ECO:0000313" key="3">
    <source>
        <dbReference type="Proteomes" id="UP000434036"/>
    </source>
</evidence>
<organism evidence="2 3">
    <name type="scientific">Copranaerobaculum intestinale</name>
    <dbReference type="NCBI Taxonomy" id="2692629"/>
    <lineage>
        <taxon>Bacteria</taxon>
        <taxon>Bacillati</taxon>
        <taxon>Bacillota</taxon>
        <taxon>Erysipelotrichia</taxon>
        <taxon>Erysipelotrichales</taxon>
        <taxon>Erysipelotrichaceae</taxon>
        <taxon>Copranaerobaculum</taxon>
    </lineage>
</organism>
<dbReference type="RefSeq" id="WP_160624994.1">
    <property type="nucleotide sequence ID" value="NZ_WUUQ01000002.1"/>
</dbReference>
<dbReference type="Gene3D" id="3.30.2010.10">
    <property type="entry name" value="Metalloproteases ('zincins'), catalytic domain"/>
    <property type="match status" value="1"/>
</dbReference>
<protein>
    <submittedName>
        <fullName evidence="2">DUF45 domain-containing protein</fullName>
    </submittedName>
</protein>